<feature type="transmembrane region" description="Helical" evidence="2">
    <location>
        <begin position="314"/>
        <end position="336"/>
    </location>
</feature>
<keyword evidence="2" id="KW-1133">Transmembrane helix</keyword>
<keyword evidence="4" id="KW-1185">Reference proteome</keyword>
<comment type="caution">
    <text evidence="3">The sequence shown here is derived from an EMBL/GenBank/DDBJ whole genome shotgun (WGS) entry which is preliminary data.</text>
</comment>
<dbReference type="Proteomes" id="UP001151582">
    <property type="component" value="Unassembled WGS sequence"/>
</dbReference>
<feature type="compositionally biased region" description="Polar residues" evidence="1">
    <location>
        <begin position="151"/>
        <end position="172"/>
    </location>
</feature>
<feature type="transmembrane region" description="Helical" evidence="2">
    <location>
        <begin position="274"/>
        <end position="294"/>
    </location>
</feature>
<proteinExistence type="predicted"/>
<evidence type="ECO:0000256" key="1">
    <source>
        <dbReference type="SAM" id="MobiDB-lite"/>
    </source>
</evidence>
<feature type="non-terminal residue" evidence="3">
    <location>
        <position position="1"/>
    </location>
</feature>
<name>A0A9W8B3B2_9FUNG</name>
<sequence length="415" mass="45336">MQPPQAYSSDLERQVGASSAQNAAAPSQGRPDLAHSPAPIPSTSLTTQTLIAHPPLLQLPFRPFHAPTLATLQPLGLTMGASHPDLFQSINLTAVGPIPAPLPLPIHHAKAPSLPSLTHRSTDSECFHSAITGPADLLFDPKPGAEYPREYTNSAQSSPGHSEHNQLLSNFTPPAPDPILPLRTGTGQPEASWRPFTSPEPSRSQADVIVSPLLQSSPQHFPKGVDEAPWLTDQAGYEDSIPAPHVEQSVHQQPAHLHRLALSHQKPDQVFFRLYAAVMGVFTVMGLYLCLTTTHTHHGPNKHQSRFFHQAQALLELTAVFSILTTATGIVWLAFLQFYVEKLVWVTVIAVPVLSLGSSTWLLTLALQSTALNRSTAVQLCYYLSFALTLAGSLLQLYYMIRNRRHLRQSMEAIK</sequence>
<evidence type="ECO:0000313" key="4">
    <source>
        <dbReference type="Proteomes" id="UP001151582"/>
    </source>
</evidence>
<evidence type="ECO:0000256" key="2">
    <source>
        <dbReference type="SAM" id="Phobius"/>
    </source>
</evidence>
<protein>
    <submittedName>
        <fullName evidence="3">Uncharacterized protein</fullName>
    </submittedName>
</protein>
<feature type="region of interest" description="Disordered" evidence="1">
    <location>
        <begin position="1"/>
        <end position="42"/>
    </location>
</feature>
<feature type="region of interest" description="Disordered" evidence="1">
    <location>
        <begin position="137"/>
        <end position="205"/>
    </location>
</feature>
<dbReference type="EMBL" id="JANBQB010000921">
    <property type="protein sequence ID" value="KAJ1972977.1"/>
    <property type="molecule type" value="Genomic_DNA"/>
</dbReference>
<gene>
    <name evidence="3" type="ORF">H4R34_005229</name>
</gene>
<keyword evidence="2" id="KW-0812">Transmembrane</keyword>
<keyword evidence="2" id="KW-0472">Membrane</keyword>
<evidence type="ECO:0000313" key="3">
    <source>
        <dbReference type="EMBL" id="KAJ1972977.1"/>
    </source>
</evidence>
<dbReference type="OrthoDB" id="10584832at2759"/>
<feature type="compositionally biased region" description="Low complexity" evidence="1">
    <location>
        <begin position="14"/>
        <end position="28"/>
    </location>
</feature>
<feature type="transmembrane region" description="Helical" evidence="2">
    <location>
        <begin position="343"/>
        <end position="362"/>
    </location>
</feature>
<accession>A0A9W8B3B2</accession>
<organism evidence="3 4">
    <name type="scientific">Dimargaris verticillata</name>
    <dbReference type="NCBI Taxonomy" id="2761393"/>
    <lineage>
        <taxon>Eukaryota</taxon>
        <taxon>Fungi</taxon>
        <taxon>Fungi incertae sedis</taxon>
        <taxon>Zoopagomycota</taxon>
        <taxon>Kickxellomycotina</taxon>
        <taxon>Dimargaritomycetes</taxon>
        <taxon>Dimargaritales</taxon>
        <taxon>Dimargaritaceae</taxon>
        <taxon>Dimargaris</taxon>
    </lineage>
</organism>
<feature type="transmembrane region" description="Helical" evidence="2">
    <location>
        <begin position="382"/>
        <end position="401"/>
    </location>
</feature>
<reference evidence="3" key="1">
    <citation type="submission" date="2022-07" db="EMBL/GenBank/DDBJ databases">
        <title>Phylogenomic reconstructions and comparative analyses of Kickxellomycotina fungi.</title>
        <authorList>
            <person name="Reynolds N.K."/>
            <person name="Stajich J.E."/>
            <person name="Barry K."/>
            <person name="Grigoriev I.V."/>
            <person name="Crous P."/>
            <person name="Smith M.E."/>
        </authorList>
    </citation>
    <scope>NUCLEOTIDE SEQUENCE</scope>
    <source>
        <strain evidence="3">RSA 567</strain>
    </source>
</reference>
<dbReference type="AlphaFoldDB" id="A0A9W8B3B2"/>